<reference evidence="1" key="1">
    <citation type="submission" date="2018-11" db="EMBL/GenBank/DDBJ databases">
        <title>The sequence and de novo assembly of Larimichthys crocea genome using PacBio and Hi-C technologies.</title>
        <authorList>
            <person name="Xu P."/>
            <person name="Chen B."/>
            <person name="Zhou Z."/>
            <person name="Ke Q."/>
            <person name="Wu Y."/>
            <person name="Bai H."/>
            <person name="Pu F."/>
        </authorList>
    </citation>
    <scope>NUCLEOTIDE SEQUENCE</scope>
    <source>
        <tissue evidence="1">Muscle</tissue>
    </source>
</reference>
<gene>
    <name evidence="1" type="ORF">E3U43_019046</name>
</gene>
<organism evidence="1 2">
    <name type="scientific">Larimichthys crocea</name>
    <name type="common">Large yellow croaker</name>
    <name type="synonym">Pseudosciaena crocea</name>
    <dbReference type="NCBI Taxonomy" id="215358"/>
    <lineage>
        <taxon>Eukaryota</taxon>
        <taxon>Metazoa</taxon>
        <taxon>Chordata</taxon>
        <taxon>Craniata</taxon>
        <taxon>Vertebrata</taxon>
        <taxon>Euteleostomi</taxon>
        <taxon>Actinopterygii</taxon>
        <taxon>Neopterygii</taxon>
        <taxon>Teleostei</taxon>
        <taxon>Neoteleostei</taxon>
        <taxon>Acanthomorphata</taxon>
        <taxon>Eupercaria</taxon>
        <taxon>Sciaenidae</taxon>
        <taxon>Larimichthys</taxon>
    </lineage>
</organism>
<accession>A0ACD3QWY0</accession>
<dbReference type="Proteomes" id="UP000793456">
    <property type="component" value="Chromosome XIII"/>
</dbReference>
<evidence type="ECO:0000313" key="1">
    <source>
        <dbReference type="EMBL" id="TMS11655.1"/>
    </source>
</evidence>
<name>A0ACD3QWY0_LARCR</name>
<evidence type="ECO:0000313" key="2">
    <source>
        <dbReference type="Proteomes" id="UP000793456"/>
    </source>
</evidence>
<sequence length="187" mass="21202">MVPAISLAYEAAESDIMKRQPRNPKTDKLVNERLISIAYGQIGMMQATAGFFTYFVILAENGFLPMDLIGIRVHWDDKYVNDLEDSYGQQWTYERRKIVEFTCHTAFFASIVIVQWADLIICKTRRNSILQQGMKNRILIFGLFEETGSGCLPVILPGHGRCPQNVSSQAMLVVLCLPLLPPHLPVR</sequence>
<protein>
    <submittedName>
        <fullName evidence="1">Uncharacterized protein</fullName>
    </submittedName>
</protein>
<keyword evidence="2" id="KW-1185">Reference proteome</keyword>
<comment type="caution">
    <text evidence="1">The sequence shown here is derived from an EMBL/GenBank/DDBJ whole genome shotgun (WGS) entry which is preliminary data.</text>
</comment>
<dbReference type="EMBL" id="CM011686">
    <property type="protein sequence ID" value="TMS11655.1"/>
    <property type="molecule type" value="Genomic_DNA"/>
</dbReference>
<proteinExistence type="predicted"/>